<dbReference type="Proteomes" id="UP001519460">
    <property type="component" value="Unassembled WGS sequence"/>
</dbReference>
<protein>
    <submittedName>
        <fullName evidence="1">Uncharacterized protein</fullName>
    </submittedName>
</protein>
<evidence type="ECO:0000313" key="2">
    <source>
        <dbReference type="Proteomes" id="UP001519460"/>
    </source>
</evidence>
<dbReference type="AlphaFoldDB" id="A0ABD0M0M4"/>
<evidence type="ECO:0000313" key="1">
    <source>
        <dbReference type="EMBL" id="KAK7505304.1"/>
    </source>
</evidence>
<accession>A0ABD0M0M4</accession>
<gene>
    <name evidence="1" type="ORF">BaRGS_00003466</name>
</gene>
<dbReference type="EMBL" id="JACVVK020000011">
    <property type="protein sequence ID" value="KAK7505304.1"/>
    <property type="molecule type" value="Genomic_DNA"/>
</dbReference>
<proteinExistence type="predicted"/>
<comment type="caution">
    <text evidence="1">The sequence shown here is derived from an EMBL/GenBank/DDBJ whole genome shotgun (WGS) entry which is preliminary data.</text>
</comment>
<keyword evidence="2" id="KW-1185">Reference proteome</keyword>
<name>A0ABD0M0M4_9CAEN</name>
<reference evidence="1 2" key="1">
    <citation type="journal article" date="2023" name="Sci. Data">
        <title>Genome assembly of the Korean intertidal mud-creeper Batillaria attramentaria.</title>
        <authorList>
            <person name="Patra A.K."/>
            <person name="Ho P.T."/>
            <person name="Jun S."/>
            <person name="Lee S.J."/>
            <person name="Kim Y."/>
            <person name="Won Y.J."/>
        </authorList>
    </citation>
    <scope>NUCLEOTIDE SEQUENCE [LARGE SCALE GENOMIC DNA]</scope>
    <source>
        <strain evidence="1">Wonlab-2016</strain>
    </source>
</reference>
<sequence length="140" mass="15816">MMLAKSLRRVVIEGGAPNYRVQWTATPMRQVAGYRLSLQNDARLHCSRTADLGFGEGIFTKPVMPRSSLVSERALQHSTRFHVQSYSQHCAGSCWSLTHQDERETGCVVQLRAHSSKFAHAMLPQYPEHNLCNLHIEVPT</sequence>
<organism evidence="1 2">
    <name type="scientific">Batillaria attramentaria</name>
    <dbReference type="NCBI Taxonomy" id="370345"/>
    <lineage>
        <taxon>Eukaryota</taxon>
        <taxon>Metazoa</taxon>
        <taxon>Spiralia</taxon>
        <taxon>Lophotrochozoa</taxon>
        <taxon>Mollusca</taxon>
        <taxon>Gastropoda</taxon>
        <taxon>Caenogastropoda</taxon>
        <taxon>Sorbeoconcha</taxon>
        <taxon>Cerithioidea</taxon>
        <taxon>Batillariidae</taxon>
        <taxon>Batillaria</taxon>
    </lineage>
</organism>